<evidence type="ECO:0000313" key="3">
    <source>
        <dbReference type="Proteomes" id="UP000176504"/>
    </source>
</evidence>
<keyword evidence="1" id="KW-1133">Transmembrane helix</keyword>
<name>A0A1F4VCQ8_UNCKA</name>
<protein>
    <recommendedName>
        <fullName evidence="4">DUF5673 domain-containing protein</fullName>
    </recommendedName>
</protein>
<reference evidence="2 3" key="1">
    <citation type="journal article" date="2016" name="Nat. Commun.">
        <title>Thousands of microbial genomes shed light on interconnected biogeochemical processes in an aquifer system.</title>
        <authorList>
            <person name="Anantharaman K."/>
            <person name="Brown C.T."/>
            <person name="Hug L.A."/>
            <person name="Sharon I."/>
            <person name="Castelle C.J."/>
            <person name="Probst A.J."/>
            <person name="Thomas B.C."/>
            <person name="Singh A."/>
            <person name="Wilkins M.J."/>
            <person name="Karaoz U."/>
            <person name="Brodie E.L."/>
            <person name="Williams K.H."/>
            <person name="Hubbard S.S."/>
            <person name="Banfield J.F."/>
        </authorList>
    </citation>
    <scope>NUCLEOTIDE SEQUENCE [LARGE SCALE GENOMIC DNA]</scope>
</reference>
<proteinExistence type="predicted"/>
<keyword evidence="1" id="KW-0472">Membrane</keyword>
<evidence type="ECO:0008006" key="4">
    <source>
        <dbReference type="Google" id="ProtNLM"/>
    </source>
</evidence>
<dbReference type="AlphaFoldDB" id="A0A1F4VCQ8"/>
<accession>A0A1F4VCQ8</accession>
<dbReference type="Proteomes" id="UP000176504">
    <property type="component" value="Unassembled WGS sequence"/>
</dbReference>
<organism evidence="2 3">
    <name type="scientific">candidate division WWE3 bacterium RIFCSPLOWO2_01_FULL_41_18</name>
    <dbReference type="NCBI Taxonomy" id="1802625"/>
    <lineage>
        <taxon>Bacteria</taxon>
        <taxon>Katanobacteria</taxon>
    </lineage>
</organism>
<keyword evidence="1" id="KW-0812">Transmembrane</keyword>
<evidence type="ECO:0000256" key="1">
    <source>
        <dbReference type="SAM" id="Phobius"/>
    </source>
</evidence>
<dbReference type="EMBL" id="MEVI01000004">
    <property type="protein sequence ID" value="OGC54808.1"/>
    <property type="molecule type" value="Genomic_DNA"/>
</dbReference>
<evidence type="ECO:0000313" key="2">
    <source>
        <dbReference type="EMBL" id="OGC54808.1"/>
    </source>
</evidence>
<feature type="transmembrane region" description="Helical" evidence="1">
    <location>
        <begin position="62"/>
        <end position="95"/>
    </location>
</feature>
<sequence length="195" mass="22782">MDVFKTALSFVNPPKKDSEKSEIRLPVTDREKEIPPNREVLLTWSSPSRTFRQRSPQFYKKLGSLIFVVSVLLVLAGQFFLIAVLVSIFVLFYVLSSIPPEKVKHEIDNYGIYYYGRQYYWSDFKYYFLTKEEGFDILNVDTREPYPGRMFLILEGVSVSQVKDILDKHLPMRSEPPHTVFDKAFRHVSGKISLE</sequence>
<gene>
    <name evidence="2" type="ORF">A3A78_05015</name>
</gene>
<comment type="caution">
    <text evidence="2">The sequence shown here is derived from an EMBL/GenBank/DDBJ whole genome shotgun (WGS) entry which is preliminary data.</text>
</comment>